<evidence type="ECO:0000256" key="1">
    <source>
        <dbReference type="SAM" id="SignalP"/>
    </source>
</evidence>
<accession>A0A1Y6CGI4</accession>
<protein>
    <recommendedName>
        <fullName evidence="4">PQQ-like domain-containing protein</fullName>
    </recommendedName>
</protein>
<keyword evidence="1" id="KW-0732">Signal</keyword>
<dbReference type="Proteomes" id="UP000192907">
    <property type="component" value="Unassembled WGS sequence"/>
</dbReference>
<proteinExistence type="predicted"/>
<feature type="chain" id="PRO_5012147677" description="PQQ-like domain-containing protein" evidence="1">
    <location>
        <begin position="25"/>
        <end position="393"/>
    </location>
</feature>
<dbReference type="AlphaFoldDB" id="A0A1Y6CGI4"/>
<evidence type="ECO:0008006" key="4">
    <source>
        <dbReference type="Google" id="ProtNLM"/>
    </source>
</evidence>
<dbReference type="SUPFAM" id="SSF50998">
    <property type="entry name" value="Quinoprotein alcohol dehydrogenase-like"/>
    <property type="match status" value="1"/>
</dbReference>
<gene>
    <name evidence="2" type="ORF">SAMN06296036_11627</name>
</gene>
<feature type="signal peptide" evidence="1">
    <location>
        <begin position="1"/>
        <end position="24"/>
    </location>
</feature>
<dbReference type="InterPro" id="IPR011047">
    <property type="entry name" value="Quinoprotein_ADH-like_sf"/>
</dbReference>
<dbReference type="RefSeq" id="WP_132321858.1">
    <property type="nucleotide sequence ID" value="NZ_FWZT01000016.1"/>
</dbReference>
<dbReference type="STRING" id="1513793.SAMN06296036_11627"/>
<organism evidence="2 3">
    <name type="scientific">Pseudobacteriovorax antillogorgiicola</name>
    <dbReference type="NCBI Taxonomy" id="1513793"/>
    <lineage>
        <taxon>Bacteria</taxon>
        <taxon>Pseudomonadati</taxon>
        <taxon>Bdellovibrionota</taxon>
        <taxon>Oligoflexia</taxon>
        <taxon>Oligoflexales</taxon>
        <taxon>Pseudobacteriovoracaceae</taxon>
        <taxon>Pseudobacteriovorax</taxon>
    </lineage>
</organism>
<keyword evidence="3" id="KW-1185">Reference proteome</keyword>
<evidence type="ECO:0000313" key="3">
    <source>
        <dbReference type="Proteomes" id="UP000192907"/>
    </source>
</evidence>
<reference evidence="3" key="1">
    <citation type="submission" date="2017-04" db="EMBL/GenBank/DDBJ databases">
        <authorList>
            <person name="Varghese N."/>
            <person name="Submissions S."/>
        </authorList>
    </citation>
    <scope>NUCLEOTIDE SEQUENCE [LARGE SCALE GENOMIC DNA]</scope>
    <source>
        <strain evidence="3">RKEM611</strain>
    </source>
</reference>
<sequence>MALQYNGTLLALSMLLLMSMKSSCSSKVGTVNGDIGTPIEEVGVIDTNSSPSDDQALFYSYDAYAGRLNLLDGSSQTLRFSETWQVQGDGLDQAWIAGPEGRFFFGVKDDQLYIYRSGEAGELVNDFAGKLNSYASDPEQGFYVFVDSFLSILVLKVSEDGNIAGSWLGGSILDGESSIKAGDILTGGVFLIATTDGTLLSIDMEQSIAQQTWVTQEHSPAIGNPTWIADTGYQGAHALILDSDNVLYLFDAIDGTIVQQEEVKSVLTRSKSGDDHLIVRRDDNNAYLIHGSDGTAWQEYLLPSLSVTLKETKVGDGYLMAVATGSVSQFYKLRLSDGLVERRVEIKSYDKVGFTTDHIILFQDSPLGYIQMIDFDSSEEVIFSGFNLDSLQD</sequence>
<name>A0A1Y6CGI4_9BACT</name>
<evidence type="ECO:0000313" key="2">
    <source>
        <dbReference type="EMBL" id="SMF51972.1"/>
    </source>
</evidence>
<dbReference type="InterPro" id="IPR015943">
    <property type="entry name" value="WD40/YVTN_repeat-like_dom_sf"/>
</dbReference>
<dbReference type="Gene3D" id="2.130.10.10">
    <property type="entry name" value="YVTN repeat-like/Quinoprotein amine dehydrogenase"/>
    <property type="match status" value="1"/>
</dbReference>
<dbReference type="EMBL" id="FWZT01000016">
    <property type="protein sequence ID" value="SMF51972.1"/>
    <property type="molecule type" value="Genomic_DNA"/>
</dbReference>